<dbReference type="CDD" id="cd01144">
    <property type="entry name" value="BtuF"/>
    <property type="match status" value="1"/>
</dbReference>
<dbReference type="Proteomes" id="UP000218172">
    <property type="component" value="Unassembled WGS sequence"/>
</dbReference>
<dbReference type="PANTHER" id="PTHR30535">
    <property type="entry name" value="VITAMIN B12-BINDING PROTEIN"/>
    <property type="match status" value="1"/>
</dbReference>
<dbReference type="PROSITE" id="PS50983">
    <property type="entry name" value="FE_B12_PBP"/>
    <property type="match status" value="1"/>
</dbReference>
<organism evidence="4 5">
    <name type="scientific">SAR86 cluster bacterium</name>
    <dbReference type="NCBI Taxonomy" id="2030880"/>
    <lineage>
        <taxon>Bacteria</taxon>
        <taxon>Pseudomonadati</taxon>
        <taxon>Pseudomonadota</taxon>
        <taxon>Gammaproteobacteria</taxon>
        <taxon>SAR86 cluster</taxon>
    </lineage>
</organism>
<evidence type="ECO:0000256" key="2">
    <source>
        <dbReference type="SAM" id="SignalP"/>
    </source>
</evidence>
<reference evidence="5" key="1">
    <citation type="submission" date="2017-08" db="EMBL/GenBank/DDBJ databases">
        <title>A dynamic microbial community with high functional redundancy inhabits the cold, oxic subseafloor aquifer.</title>
        <authorList>
            <person name="Tully B.J."/>
            <person name="Wheat C.G."/>
            <person name="Glazer B.T."/>
            <person name="Huber J.A."/>
        </authorList>
    </citation>
    <scope>NUCLEOTIDE SEQUENCE [LARGE SCALE GENOMIC DNA]</scope>
</reference>
<evidence type="ECO:0000259" key="3">
    <source>
        <dbReference type="PROSITE" id="PS50983"/>
    </source>
</evidence>
<dbReference type="Gene3D" id="3.40.50.1980">
    <property type="entry name" value="Nitrogenase molybdenum iron protein domain"/>
    <property type="match status" value="2"/>
</dbReference>
<name>A0A2A4MHC6_9GAMM</name>
<dbReference type="GO" id="GO:0071281">
    <property type="term" value="P:cellular response to iron ion"/>
    <property type="evidence" value="ECO:0007669"/>
    <property type="project" value="TreeGrafter"/>
</dbReference>
<sequence length="297" mass="32969">MKLNLLALMLTVMQIGSVANAQVIEVIDDRGNSIRLEQAAQRVIALAPHIVEVVYAVGKGDTLVGAVSYSDFPEAAKSIPRVGSYKDFSIESVLRLQPDIILAWDTGNGADKINQLVNLGLTVYWSEPRTLEDVSKSIADIGILLGSTSSADLAASFDATLTQLREQYSHKNRVSVFYQVWNSPLQTLNGEHLISDVMSLCGGHNIFYDTAALAPIVNIESLLMSDPQVIIASGMAQERPEWLDEWLEWPQLKSVVHQQLYFIPPDIIQRHSPRILQGASMMCDQIDRARQVYSQYE</sequence>
<dbReference type="InterPro" id="IPR050902">
    <property type="entry name" value="ABC_Transporter_SBP"/>
</dbReference>
<gene>
    <name evidence="4" type="ORF">COC19_07505</name>
</gene>
<dbReference type="Pfam" id="PF01497">
    <property type="entry name" value="Peripla_BP_2"/>
    <property type="match status" value="1"/>
</dbReference>
<feature type="chain" id="PRO_5012020135" evidence="2">
    <location>
        <begin position="22"/>
        <end position="297"/>
    </location>
</feature>
<evidence type="ECO:0000313" key="4">
    <source>
        <dbReference type="EMBL" id="PCH59157.1"/>
    </source>
</evidence>
<dbReference type="SUPFAM" id="SSF53807">
    <property type="entry name" value="Helical backbone' metal receptor"/>
    <property type="match status" value="1"/>
</dbReference>
<proteinExistence type="predicted"/>
<dbReference type="InterPro" id="IPR002491">
    <property type="entry name" value="ABC_transptr_periplasmic_BD"/>
</dbReference>
<dbReference type="AlphaFoldDB" id="A0A2A4MHC6"/>
<evidence type="ECO:0000313" key="5">
    <source>
        <dbReference type="Proteomes" id="UP000218172"/>
    </source>
</evidence>
<evidence type="ECO:0000256" key="1">
    <source>
        <dbReference type="ARBA" id="ARBA00022729"/>
    </source>
</evidence>
<dbReference type="EMBL" id="NVQR01000131">
    <property type="protein sequence ID" value="PCH59157.1"/>
    <property type="molecule type" value="Genomic_DNA"/>
</dbReference>
<keyword evidence="1 2" id="KW-0732">Signal</keyword>
<dbReference type="PANTHER" id="PTHR30535:SF34">
    <property type="entry name" value="MOLYBDATE-BINDING PROTEIN MOLA"/>
    <property type="match status" value="1"/>
</dbReference>
<accession>A0A2A4MHC6</accession>
<comment type="caution">
    <text evidence="4">The sequence shown here is derived from an EMBL/GenBank/DDBJ whole genome shotgun (WGS) entry which is preliminary data.</text>
</comment>
<feature type="domain" description="Fe/B12 periplasmic-binding" evidence="3">
    <location>
        <begin position="42"/>
        <end position="290"/>
    </location>
</feature>
<dbReference type="InterPro" id="IPR054828">
    <property type="entry name" value="Vit_B12_bind_prot"/>
</dbReference>
<protein>
    <submittedName>
        <fullName evidence="4">Cobalamin-binding protein</fullName>
    </submittedName>
</protein>
<feature type="signal peptide" evidence="2">
    <location>
        <begin position="1"/>
        <end position="21"/>
    </location>
</feature>
<dbReference type="NCBIfam" id="NF038402">
    <property type="entry name" value="TroA_like"/>
    <property type="match status" value="1"/>
</dbReference>